<sequence>MEQEINQIISFLRRPLKWLGFDVIDPNWKVTPLTMFTIVMFALQHYTSYLYLSTHLDMFDMFTECFSTSAVALEIAIRMGLLVHQRELRNETIEIIRQQHKTFGNSAAIRKVTARFHKLISVTLHALAACYMSTMMFELIPIVSPNPRKSNLPLPMYLPYMPHDVTPYWHLNYTFITVMNLMCILFLVGIDGLLVLSILAAVHQIKLLKITIQELDIGAEQAELHRELVRIIQIHQRIQQFIHQLEQTYYIDLLVDFGLVCLILCMGLNVIADEVINAIWFFLIAVVFQLSLLCFSGNLLLIESDSLSSCVYSIDWHAMPVPEQKLLMVMIAHAQKPQVLRGIFMPLIMSSFLSVIKASYSYFTLLH</sequence>
<reference evidence="11 12" key="2">
    <citation type="journal article" date="2004" name="Trends Parasitol.">
        <title>The Anopheles gambiae genome: an update.</title>
        <authorList>
            <person name="Mongin E."/>
            <person name="Louis C."/>
            <person name="Holt R.A."/>
            <person name="Birney E."/>
            <person name="Collins F.H."/>
        </authorList>
    </citation>
    <scope>NUCLEOTIDE SEQUENCE [LARGE SCALE GENOMIC DNA]</scope>
    <source>
        <strain evidence="11 12">PEST</strain>
    </source>
</reference>
<keyword evidence="9" id="KW-0807">Transducer</keyword>
<reference evidence="11" key="3">
    <citation type="submission" date="2020-05" db="UniProtKB">
        <authorList>
            <consortium name="EnsemblMetazoa"/>
        </authorList>
    </citation>
    <scope>IDENTIFICATION</scope>
    <source>
        <strain evidence="11">PEST</strain>
    </source>
</reference>
<dbReference type="HOGENOM" id="CLU_728070_0_0_1"/>
<keyword evidence="5" id="KW-0552">Olfaction</keyword>
<feature type="transmembrane region" description="Helical" evidence="10">
    <location>
        <begin position="119"/>
        <end position="143"/>
    </location>
</feature>
<evidence type="ECO:0000313" key="12">
    <source>
        <dbReference type="Proteomes" id="UP000007062"/>
    </source>
</evidence>
<dbReference type="InterPro" id="IPR004117">
    <property type="entry name" value="7tm6_olfct_rcpt"/>
</dbReference>
<keyword evidence="8" id="KW-0675">Receptor</keyword>
<dbReference type="GO" id="GO:0050911">
    <property type="term" value="P:detection of chemical stimulus involved in sensory perception of smell"/>
    <property type="evidence" value="ECO:0000318"/>
    <property type="project" value="GO_Central"/>
</dbReference>
<dbReference type="Pfam" id="PF02949">
    <property type="entry name" value="7tm_6"/>
    <property type="match status" value="1"/>
</dbReference>
<dbReference type="AlphaFoldDB" id="A0A1S4GHG6"/>
<evidence type="ECO:0000256" key="4">
    <source>
        <dbReference type="ARBA" id="ARBA00022692"/>
    </source>
</evidence>
<dbReference type="Proteomes" id="UP000007062">
    <property type="component" value="Chromosome 2R"/>
</dbReference>
<feature type="transmembrane region" description="Helical" evidence="10">
    <location>
        <begin position="173"/>
        <end position="202"/>
    </location>
</feature>
<dbReference type="PANTHER" id="PTHR21137">
    <property type="entry name" value="ODORANT RECEPTOR"/>
    <property type="match status" value="1"/>
</dbReference>
<keyword evidence="3" id="KW-0716">Sensory transduction</keyword>
<evidence type="ECO:0000256" key="10">
    <source>
        <dbReference type="SAM" id="Phobius"/>
    </source>
</evidence>
<evidence type="ECO:0000256" key="7">
    <source>
        <dbReference type="ARBA" id="ARBA00023136"/>
    </source>
</evidence>
<evidence type="ECO:0000256" key="2">
    <source>
        <dbReference type="ARBA" id="ARBA00022475"/>
    </source>
</evidence>
<dbReference type="PANTHER" id="PTHR21137:SF35">
    <property type="entry name" value="ODORANT RECEPTOR 19A-RELATED"/>
    <property type="match status" value="1"/>
</dbReference>
<evidence type="ECO:0000256" key="9">
    <source>
        <dbReference type="ARBA" id="ARBA00023224"/>
    </source>
</evidence>
<organism evidence="11 12">
    <name type="scientific">Anopheles gambiae</name>
    <name type="common">African malaria mosquito</name>
    <dbReference type="NCBI Taxonomy" id="7165"/>
    <lineage>
        <taxon>Eukaryota</taxon>
        <taxon>Metazoa</taxon>
        <taxon>Ecdysozoa</taxon>
        <taxon>Arthropoda</taxon>
        <taxon>Hexapoda</taxon>
        <taxon>Insecta</taxon>
        <taxon>Pterygota</taxon>
        <taxon>Neoptera</taxon>
        <taxon>Endopterygota</taxon>
        <taxon>Diptera</taxon>
        <taxon>Nematocera</taxon>
        <taxon>Culicoidea</taxon>
        <taxon>Culicidae</taxon>
        <taxon>Anophelinae</taxon>
        <taxon>Anopheles</taxon>
    </lineage>
</organism>
<keyword evidence="2" id="KW-1003">Cell membrane</keyword>
<evidence type="ECO:0000313" key="11">
    <source>
        <dbReference type="EnsemblMetazoa" id="AGAP003054-PA"/>
    </source>
</evidence>
<proteinExistence type="predicted"/>
<dbReference type="VEuPathDB" id="VectorBase:AGAMI1_000973"/>
<dbReference type="GO" id="GO:0007165">
    <property type="term" value="P:signal transduction"/>
    <property type="evidence" value="ECO:0007669"/>
    <property type="project" value="UniProtKB-KW"/>
</dbReference>
<feature type="transmembrane region" description="Helical" evidence="10">
    <location>
        <begin position="343"/>
        <end position="363"/>
    </location>
</feature>
<comment type="subcellular location">
    <subcellularLocation>
        <location evidence="1">Cell membrane</location>
        <topology evidence="1">Multi-pass membrane protein</topology>
    </subcellularLocation>
</comment>
<dbReference type="GO" id="GO:0005886">
    <property type="term" value="C:plasma membrane"/>
    <property type="evidence" value="ECO:0000318"/>
    <property type="project" value="GO_Central"/>
</dbReference>
<evidence type="ECO:0000256" key="3">
    <source>
        <dbReference type="ARBA" id="ARBA00022606"/>
    </source>
</evidence>
<protein>
    <submittedName>
        <fullName evidence="11">Odorant receptor</fullName>
    </submittedName>
</protein>
<evidence type="ECO:0000256" key="6">
    <source>
        <dbReference type="ARBA" id="ARBA00022989"/>
    </source>
</evidence>
<feature type="transmembrane region" description="Helical" evidence="10">
    <location>
        <begin position="33"/>
        <end position="52"/>
    </location>
</feature>
<evidence type="ECO:0000256" key="1">
    <source>
        <dbReference type="ARBA" id="ARBA00004651"/>
    </source>
</evidence>
<evidence type="ECO:0000256" key="5">
    <source>
        <dbReference type="ARBA" id="ARBA00022725"/>
    </source>
</evidence>
<keyword evidence="7 10" id="KW-0472">Membrane</keyword>
<dbReference type="EnsemblMetazoa" id="AGAP003054-RA">
    <property type="protein sequence ID" value="AGAP003054-PA"/>
    <property type="gene ID" value="AGAP003054"/>
</dbReference>
<keyword evidence="12" id="KW-1185">Reference proteome</keyword>
<feature type="transmembrane region" description="Helical" evidence="10">
    <location>
        <begin position="278"/>
        <end position="301"/>
    </location>
</feature>
<dbReference type="EMBL" id="AAAB01008859">
    <property type="status" value="NOT_ANNOTATED_CDS"/>
    <property type="molecule type" value="Genomic_DNA"/>
</dbReference>
<evidence type="ECO:0000256" key="8">
    <source>
        <dbReference type="ARBA" id="ARBA00023170"/>
    </source>
</evidence>
<dbReference type="GO" id="GO:0004984">
    <property type="term" value="F:olfactory receptor activity"/>
    <property type="evidence" value="ECO:0000318"/>
    <property type="project" value="GO_Central"/>
</dbReference>
<name>A0A1S4GHG6_ANOGA</name>
<keyword evidence="6 10" id="KW-1133">Transmembrane helix</keyword>
<feature type="transmembrane region" description="Helical" evidence="10">
    <location>
        <begin position="249"/>
        <end position="272"/>
    </location>
</feature>
<reference evidence="11 12" key="1">
    <citation type="journal article" date="2002" name="Science">
        <title>The genome sequence of the malaria mosquito Anopheles gambiae.</title>
        <authorList>
            <person name="Holt R.A."/>
            <person name="Subramanian G.M."/>
            <person name="Halpern A."/>
            <person name="Sutton G.G."/>
            <person name="Charlab R."/>
            <person name="Nusskern D.R."/>
            <person name="Wincker P."/>
            <person name="Clark A.G."/>
            <person name="Ribeiro J.M."/>
            <person name="Wides R."/>
            <person name="Salzberg S.L."/>
            <person name="Loftus B."/>
            <person name="Yandell M."/>
            <person name="Majoros W.H."/>
            <person name="Rusch D.B."/>
            <person name="Lai Z."/>
            <person name="Kraft C.L."/>
            <person name="Abril J.F."/>
            <person name="Anthouard V."/>
            <person name="Arensburger P."/>
            <person name="Atkinson P.W."/>
            <person name="Baden H."/>
            <person name="de Berardinis V."/>
            <person name="Baldwin D."/>
            <person name="Benes V."/>
            <person name="Biedler J."/>
            <person name="Blass C."/>
            <person name="Bolanos R."/>
            <person name="Boscus D."/>
            <person name="Barnstead M."/>
            <person name="Cai S."/>
            <person name="Center A."/>
            <person name="Chaturverdi K."/>
            <person name="Christophides G.K."/>
            <person name="Chrystal M.A."/>
            <person name="Clamp M."/>
            <person name="Cravchik A."/>
            <person name="Curwen V."/>
            <person name="Dana A."/>
            <person name="Delcher A."/>
            <person name="Dew I."/>
            <person name="Evans C.A."/>
            <person name="Flanigan M."/>
            <person name="Grundschober-Freimoser A."/>
            <person name="Friedli L."/>
            <person name="Gu Z."/>
            <person name="Guan P."/>
            <person name="Guigo R."/>
            <person name="Hillenmeyer M.E."/>
            <person name="Hladun S.L."/>
            <person name="Hogan J.R."/>
            <person name="Hong Y.S."/>
            <person name="Hoover J."/>
            <person name="Jaillon O."/>
            <person name="Ke Z."/>
            <person name="Kodira C."/>
            <person name="Kokoza E."/>
            <person name="Koutsos A."/>
            <person name="Letunic I."/>
            <person name="Levitsky A."/>
            <person name="Liang Y."/>
            <person name="Lin J.J."/>
            <person name="Lobo N.F."/>
            <person name="Lopez J.R."/>
            <person name="Malek J.A."/>
            <person name="McIntosh T.C."/>
            <person name="Meister S."/>
            <person name="Miller J."/>
            <person name="Mobarry C."/>
            <person name="Mongin E."/>
            <person name="Murphy S.D."/>
            <person name="O'Brochta D.A."/>
            <person name="Pfannkoch C."/>
            <person name="Qi R."/>
            <person name="Regier M.A."/>
            <person name="Remington K."/>
            <person name="Shao H."/>
            <person name="Sharakhova M.V."/>
            <person name="Sitter C.D."/>
            <person name="Shetty J."/>
            <person name="Smith T.J."/>
            <person name="Strong R."/>
            <person name="Sun J."/>
            <person name="Thomasova D."/>
            <person name="Ton L.Q."/>
            <person name="Topalis P."/>
            <person name="Tu Z."/>
            <person name="Unger M.F."/>
            <person name="Walenz B."/>
            <person name="Wang A."/>
            <person name="Wang J."/>
            <person name="Wang M."/>
            <person name="Wang X."/>
            <person name="Woodford K.J."/>
            <person name="Wortman J.R."/>
            <person name="Wu M."/>
            <person name="Yao A."/>
            <person name="Zdobnov E.M."/>
            <person name="Zhang H."/>
            <person name="Zhao Q."/>
            <person name="Zhao S."/>
            <person name="Zhu S.C."/>
            <person name="Zhimulev I."/>
            <person name="Coluzzi M."/>
            <person name="della Torre A."/>
            <person name="Roth C.W."/>
            <person name="Louis C."/>
            <person name="Kalush F."/>
            <person name="Mural R.J."/>
            <person name="Myers E.W."/>
            <person name="Adams M.D."/>
            <person name="Smith H.O."/>
            <person name="Broder S."/>
            <person name="Gardner M.J."/>
            <person name="Fraser C.M."/>
            <person name="Birney E."/>
            <person name="Bork P."/>
            <person name="Brey P.T."/>
            <person name="Venter J.C."/>
            <person name="Weissenbach J."/>
            <person name="Kafatos F.C."/>
            <person name="Collins F.H."/>
            <person name="Hoffman S.L."/>
        </authorList>
    </citation>
    <scope>NUCLEOTIDE SEQUENCE [LARGE SCALE GENOMIC DNA]</scope>
    <source>
        <strain evidence="11 12">PEST</strain>
    </source>
</reference>
<dbReference type="GO" id="GO:0005549">
    <property type="term" value="F:odorant binding"/>
    <property type="evidence" value="ECO:0007669"/>
    <property type="project" value="InterPro"/>
</dbReference>
<accession>A0A1S4GHG6</accession>
<keyword evidence="4 10" id="KW-0812">Transmembrane</keyword>